<dbReference type="EMBL" id="FOLH01000001">
    <property type="protein sequence ID" value="SFB79590.1"/>
    <property type="molecule type" value="Genomic_DNA"/>
</dbReference>
<accession>A0A1I1E3T5</accession>
<evidence type="ECO:0000259" key="2">
    <source>
        <dbReference type="Pfam" id="PF20029"/>
    </source>
</evidence>
<name>A0A1I1E3T5_9GAMM</name>
<keyword evidence="1" id="KW-0812">Transmembrane</keyword>
<evidence type="ECO:0000313" key="4">
    <source>
        <dbReference type="Proteomes" id="UP000199058"/>
    </source>
</evidence>
<dbReference type="Pfam" id="PF20029">
    <property type="entry name" value="DUF6436"/>
    <property type="match status" value="1"/>
</dbReference>
<dbReference type="InterPro" id="IPR045494">
    <property type="entry name" value="DUF6436"/>
</dbReference>
<feature type="transmembrane region" description="Helical" evidence="1">
    <location>
        <begin position="12"/>
        <end position="31"/>
    </location>
</feature>
<gene>
    <name evidence="3" type="ORF">SAMN05660443_0181</name>
</gene>
<dbReference type="OrthoDB" id="8897581at2"/>
<proteinExistence type="predicted"/>
<feature type="domain" description="DUF6436" evidence="2">
    <location>
        <begin position="58"/>
        <end position="190"/>
    </location>
</feature>
<dbReference type="AlphaFoldDB" id="A0A1I1E3T5"/>
<evidence type="ECO:0000313" key="3">
    <source>
        <dbReference type="EMBL" id="SFB79590.1"/>
    </source>
</evidence>
<protein>
    <recommendedName>
        <fullName evidence="2">DUF6436 domain-containing protein</fullName>
    </recommendedName>
</protein>
<keyword evidence="1" id="KW-1133">Transmembrane helix</keyword>
<dbReference type="Proteomes" id="UP000199058">
    <property type="component" value="Unassembled WGS sequence"/>
</dbReference>
<keyword evidence="1" id="KW-0472">Membrane</keyword>
<organism evidence="3 4">
    <name type="scientific">Marinospirillum celere</name>
    <dbReference type="NCBI Taxonomy" id="1122252"/>
    <lineage>
        <taxon>Bacteria</taxon>
        <taxon>Pseudomonadati</taxon>
        <taxon>Pseudomonadota</taxon>
        <taxon>Gammaproteobacteria</taxon>
        <taxon>Oceanospirillales</taxon>
        <taxon>Oceanospirillaceae</taxon>
        <taxon>Marinospirillum</taxon>
    </lineage>
</organism>
<dbReference type="Gene3D" id="3.40.30.10">
    <property type="entry name" value="Glutaredoxin"/>
    <property type="match status" value="1"/>
</dbReference>
<sequence length="196" mass="22165">MLTLSPRNKLSVAYTLIALWLASTVFAFWWFQFRHQFAFNENTQVLEIPDDFKEKLHLSSEEQHALVVHFFDKDCLCSRFNQAHVQEIINNYSTLGVDFRIAVPDASQIKIAEETFGQPAFVANNLEFAGSPLALVFNQQIEPAYLGAYSESIYCSSTPGQNVETVLDQLIKQGRLSTQLSSSRGCFCPWEAGQKT</sequence>
<evidence type="ECO:0000256" key="1">
    <source>
        <dbReference type="SAM" id="Phobius"/>
    </source>
</evidence>
<keyword evidence="4" id="KW-1185">Reference proteome</keyword>
<dbReference type="RefSeq" id="WP_091957813.1">
    <property type="nucleotide sequence ID" value="NZ_FOLH01000001.1"/>
</dbReference>
<dbReference type="STRING" id="1122252.SAMN05660443_0181"/>
<reference evidence="3 4" key="1">
    <citation type="submission" date="2016-10" db="EMBL/GenBank/DDBJ databases">
        <authorList>
            <person name="de Groot N.N."/>
        </authorList>
    </citation>
    <scope>NUCLEOTIDE SEQUENCE [LARGE SCALE GENOMIC DNA]</scope>
    <source>
        <strain evidence="3 4">DSM 18438</strain>
    </source>
</reference>